<dbReference type="EMBL" id="OCMT01000002">
    <property type="protein sequence ID" value="SOD14633.1"/>
    <property type="molecule type" value="Genomic_DNA"/>
</dbReference>
<organism evidence="2 3">
    <name type="scientific">Pedobacter xixiisoli</name>
    <dbReference type="NCBI Taxonomy" id="1476464"/>
    <lineage>
        <taxon>Bacteria</taxon>
        <taxon>Pseudomonadati</taxon>
        <taxon>Bacteroidota</taxon>
        <taxon>Sphingobacteriia</taxon>
        <taxon>Sphingobacteriales</taxon>
        <taxon>Sphingobacteriaceae</taxon>
        <taxon>Pedobacter</taxon>
    </lineage>
</organism>
<keyword evidence="3" id="KW-1185">Reference proteome</keyword>
<sequence>MKNESYLCLMDKIFEVIRASRKALLSLVEDLSTEQMNKIPVGFNNNLAWQMGHLVVSQQVLCYKLSNNELMIDPTLVDKYRNGSKPESFISAEEIAQIKAYLLDTIDQLEQDLATDKFSNYTPYSISTYKGYRLEKIEDAIKFIVSHDGLHYGCSLMMRKFV</sequence>
<evidence type="ECO:0000313" key="3">
    <source>
        <dbReference type="Proteomes" id="UP000219281"/>
    </source>
</evidence>
<proteinExistence type="predicted"/>
<dbReference type="Proteomes" id="UP000219281">
    <property type="component" value="Unassembled WGS sequence"/>
</dbReference>
<dbReference type="AlphaFoldDB" id="A0A285ZYA4"/>
<protein>
    <submittedName>
        <fullName evidence="2">DinB superfamily protein</fullName>
    </submittedName>
</protein>
<name>A0A285ZYA4_9SPHI</name>
<dbReference type="InterPro" id="IPR024775">
    <property type="entry name" value="DinB-like"/>
</dbReference>
<reference evidence="3" key="1">
    <citation type="submission" date="2017-09" db="EMBL/GenBank/DDBJ databases">
        <authorList>
            <person name="Varghese N."/>
            <person name="Submissions S."/>
        </authorList>
    </citation>
    <scope>NUCLEOTIDE SEQUENCE [LARGE SCALE GENOMIC DNA]</scope>
    <source>
        <strain evidence="3">CGMCC 1.12803</strain>
    </source>
</reference>
<dbReference type="Gene3D" id="1.20.120.450">
    <property type="entry name" value="dinb family like domain"/>
    <property type="match status" value="1"/>
</dbReference>
<evidence type="ECO:0000259" key="1">
    <source>
        <dbReference type="Pfam" id="PF12867"/>
    </source>
</evidence>
<feature type="domain" description="DinB-like" evidence="1">
    <location>
        <begin position="18"/>
        <end position="153"/>
    </location>
</feature>
<accession>A0A285ZYA4</accession>
<evidence type="ECO:0000313" key="2">
    <source>
        <dbReference type="EMBL" id="SOD14633.1"/>
    </source>
</evidence>
<dbReference type="InterPro" id="IPR034660">
    <property type="entry name" value="DinB/YfiT-like"/>
</dbReference>
<gene>
    <name evidence="2" type="ORF">SAMN06297358_1672</name>
</gene>
<dbReference type="Pfam" id="PF12867">
    <property type="entry name" value="DinB_2"/>
    <property type="match status" value="1"/>
</dbReference>
<dbReference type="SUPFAM" id="SSF109854">
    <property type="entry name" value="DinB/YfiT-like putative metalloenzymes"/>
    <property type="match status" value="1"/>
</dbReference>